<proteinExistence type="predicted"/>
<dbReference type="AlphaFoldDB" id="A0A5B2VJV4"/>
<dbReference type="Proteomes" id="UP000324611">
    <property type="component" value="Unassembled WGS sequence"/>
</dbReference>
<sequence length="216" mass="24069">MLRIYCLVLLLMLRFIAAGQGRINQDAITDKLEMISDGISRITNPSPETEELLKACQHAIADAITNVSLYTKDFPVLYGKTLDDIIDLCQGIEQQDAGQQRQLLGMLSKDLNLKFGTRSGKLGSTVATDLIAVKVVTKRNGNVISSLRVRYAPLGYKVNYERPRYNFLGLSSPATDKMVPGYYEMWITGSNDYNVLQTLAIEISPEKDSLVEFNIP</sequence>
<protein>
    <submittedName>
        <fullName evidence="1">Uncharacterized protein</fullName>
    </submittedName>
</protein>
<gene>
    <name evidence="1" type="ORF">F0L74_21670</name>
</gene>
<reference evidence="1 2" key="1">
    <citation type="submission" date="2019-09" db="EMBL/GenBank/DDBJ databases">
        <title>Chitinophaga ginsengihumi sp. nov., isolated from soil of ginseng rhizosphere.</title>
        <authorList>
            <person name="Lee J."/>
        </authorList>
    </citation>
    <scope>NUCLEOTIDE SEQUENCE [LARGE SCALE GENOMIC DNA]</scope>
    <source>
        <strain evidence="1 2">BN140078</strain>
    </source>
</reference>
<evidence type="ECO:0000313" key="2">
    <source>
        <dbReference type="Proteomes" id="UP000324611"/>
    </source>
</evidence>
<accession>A0A5B2VJV4</accession>
<dbReference type="EMBL" id="VUOC01000004">
    <property type="protein sequence ID" value="KAA2238826.1"/>
    <property type="molecule type" value="Genomic_DNA"/>
</dbReference>
<dbReference type="RefSeq" id="WP_149840005.1">
    <property type="nucleotide sequence ID" value="NZ_VUOC01000004.1"/>
</dbReference>
<evidence type="ECO:0000313" key="1">
    <source>
        <dbReference type="EMBL" id="KAA2238826.1"/>
    </source>
</evidence>
<keyword evidence="2" id="KW-1185">Reference proteome</keyword>
<name>A0A5B2VJV4_9BACT</name>
<organism evidence="1 2">
    <name type="scientific">Chitinophaga agrisoli</name>
    <dbReference type="NCBI Taxonomy" id="2607653"/>
    <lineage>
        <taxon>Bacteria</taxon>
        <taxon>Pseudomonadati</taxon>
        <taxon>Bacteroidota</taxon>
        <taxon>Chitinophagia</taxon>
        <taxon>Chitinophagales</taxon>
        <taxon>Chitinophagaceae</taxon>
        <taxon>Chitinophaga</taxon>
    </lineage>
</organism>
<reference evidence="1 2" key="2">
    <citation type="submission" date="2019-09" db="EMBL/GenBank/DDBJ databases">
        <authorList>
            <person name="Jin C."/>
        </authorList>
    </citation>
    <scope>NUCLEOTIDE SEQUENCE [LARGE SCALE GENOMIC DNA]</scope>
    <source>
        <strain evidence="1 2">BN140078</strain>
    </source>
</reference>
<comment type="caution">
    <text evidence="1">The sequence shown here is derived from an EMBL/GenBank/DDBJ whole genome shotgun (WGS) entry which is preliminary data.</text>
</comment>